<evidence type="ECO:0000313" key="1">
    <source>
        <dbReference type="EMBL" id="RPB09145.1"/>
    </source>
</evidence>
<name>A0A3N4KTP8_9PEZI</name>
<evidence type="ECO:0000313" key="2">
    <source>
        <dbReference type="Proteomes" id="UP000277580"/>
    </source>
</evidence>
<dbReference type="EMBL" id="ML119155">
    <property type="protein sequence ID" value="RPB09145.1"/>
    <property type="molecule type" value="Genomic_DNA"/>
</dbReference>
<reference evidence="1 2" key="1">
    <citation type="journal article" date="2018" name="Nat. Ecol. Evol.">
        <title>Pezizomycetes genomes reveal the molecular basis of ectomycorrhizal truffle lifestyle.</title>
        <authorList>
            <person name="Murat C."/>
            <person name="Payen T."/>
            <person name="Noel B."/>
            <person name="Kuo A."/>
            <person name="Morin E."/>
            <person name="Chen J."/>
            <person name="Kohler A."/>
            <person name="Krizsan K."/>
            <person name="Balestrini R."/>
            <person name="Da Silva C."/>
            <person name="Montanini B."/>
            <person name="Hainaut M."/>
            <person name="Levati E."/>
            <person name="Barry K.W."/>
            <person name="Belfiori B."/>
            <person name="Cichocki N."/>
            <person name="Clum A."/>
            <person name="Dockter R.B."/>
            <person name="Fauchery L."/>
            <person name="Guy J."/>
            <person name="Iotti M."/>
            <person name="Le Tacon F."/>
            <person name="Lindquist E.A."/>
            <person name="Lipzen A."/>
            <person name="Malagnac F."/>
            <person name="Mello A."/>
            <person name="Molinier V."/>
            <person name="Miyauchi S."/>
            <person name="Poulain J."/>
            <person name="Riccioni C."/>
            <person name="Rubini A."/>
            <person name="Sitrit Y."/>
            <person name="Splivallo R."/>
            <person name="Traeger S."/>
            <person name="Wang M."/>
            <person name="Zifcakova L."/>
            <person name="Wipf D."/>
            <person name="Zambonelli A."/>
            <person name="Paolocci F."/>
            <person name="Nowrousian M."/>
            <person name="Ottonello S."/>
            <person name="Baldrian P."/>
            <person name="Spatafora J.W."/>
            <person name="Henrissat B."/>
            <person name="Nagy L.G."/>
            <person name="Aury J.M."/>
            <person name="Wincker P."/>
            <person name="Grigoriev I.V."/>
            <person name="Bonfante P."/>
            <person name="Martin F.M."/>
        </authorList>
    </citation>
    <scope>NUCLEOTIDE SEQUENCE [LARGE SCALE GENOMIC DNA]</scope>
    <source>
        <strain evidence="1 2">CCBAS932</strain>
    </source>
</reference>
<organism evidence="1 2">
    <name type="scientific">Morchella conica CCBAS932</name>
    <dbReference type="NCBI Taxonomy" id="1392247"/>
    <lineage>
        <taxon>Eukaryota</taxon>
        <taxon>Fungi</taxon>
        <taxon>Dikarya</taxon>
        <taxon>Ascomycota</taxon>
        <taxon>Pezizomycotina</taxon>
        <taxon>Pezizomycetes</taxon>
        <taxon>Pezizales</taxon>
        <taxon>Morchellaceae</taxon>
        <taxon>Morchella</taxon>
    </lineage>
</organism>
<keyword evidence="2" id="KW-1185">Reference proteome</keyword>
<gene>
    <name evidence="1" type="ORF">P167DRAFT_548373</name>
</gene>
<dbReference type="AlphaFoldDB" id="A0A3N4KTP8"/>
<accession>A0A3N4KTP8</accession>
<protein>
    <submittedName>
        <fullName evidence="1">Uncharacterized protein</fullName>
    </submittedName>
</protein>
<dbReference type="Proteomes" id="UP000277580">
    <property type="component" value="Unassembled WGS sequence"/>
</dbReference>
<proteinExistence type="predicted"/>
<sequence length="134" mass="14110">MAFRALGWGGEGGAGRGVLGKVLDWEKRAFERQRGLLGALVICSRRAYPGTTMLWVGGLVLVRAGRYSIRNGGVNLIPHQYGICYGSGSRFIHVSVTADAASCAIEIETSDSLLASGQCCALPIGTTHPATSRS</sequence>
<dbReference type="InParanoid" id="A0A3N4KTP8"/>